<evidence type="ECO:0000256" key="1">
    <source>
        <dbReference type="SAM" id="MobiDB-lite"/>
    </source>
</evidence>
<keyword evidence="2" id="KW-0812">Transmembrane</keyword>
<reference evidence="3" key="1">
    <citation type="submission" date="2019-04" db="EMBL/GenBank/DDBJ databases">
        <title>Sequencing of skin fungus with MAO and IRED activity.</title>
        <authorList>
            <person name="Marsaioli A.J."/>
            <person name="Bonatto J.M.C."/>
            <person name="Reis Junior O."/>
        </authorList>
    </citation>
    <scope>NUCLEOTIDE SEQUENCE</scope>
    <source>
        <strain evidence="3">30M1</strain>
    </source>
</reference>
<feature type="compositionally biased region" description="Low complexity" evidence="1">
    <location>
        <begin position="52"/>
        <end position="62"/>
    </location>
</feature>
<evidence type="ECO:0000313" key="4">
    <source>
        <dbReference type="Proteomes" id="UP000801428"/>
    </source>
</evidence>
<feature type="region of interest" description="Disordered" evidence="1">
    <location>
        <begin position="52"/>
        <end position="85"/>
    </location>
</feature>
<accession>A0A9P4W855</accession>
<feature type="transmembrane region" description="Helical" evidence="2">
    <location>
        <begin position="121"/>
        <end position="142"/>
    </location>
</feature>
<name>A0A9P4W855_CURKU</name>
<evidence type="ECO:0000256" key="2">
    <source>
        <dbReference type="SAM" id="Phobius"/>
    </source>
</evidence>
<gene>
    <name evidence="3" type="ORF">E8E13_004421</name>
</gene>
<dbReference type="AlphaFoldDB" id="A0A9P4W855"/>
<protein>
    <recommendedName>
        <fullName evidence="5">DUF4267 domain containing protein</fullName>
    </recommendedName>
</protein>
<dbReference type="InterPro" id="IPR025363">
    <property type="entry name" value="DUF4267"/>
</dbReference>
<sequence length="175" mass="18451">MTTQTRTFFQRFPPAECLALFIATLELVPFGISGLSNPVSFADGYGLPIQSSTSAPKSTTTKGADGLFSRSAVDSSPKATGPIEEDQQTKKALVAAIAARNVQNGILLFTFGLVLRDRRSLGVAIAAGLVATVADTVIVKAYGAQDKIAGHYVGIFNSLAIGGSLLYWGRNDPLW</sequence>
<evidence type="ECO:0000313" key="3">
    <source>
        <dbReference type="EMBL" id="KAF3001851.1"/>
    </source>
</evidence>
<keyword evidence="2" id="KW-1133">Transmembrane helix</keyword>
<proteinExistence type="predicted"/>
<keyword evidence="2" id="KW-0472">Membrane</keyword>
<dbReference type="EMBL" id="SWKU01000012">
    <property type="protein sequence ID" value="KAF3001851.1"/>
    <property type="molecule type" value="Genomic_DNA"/>
</dbReference>
<dbReference type="Pfam" id="PF14087">
    <property type="entry name" value="DUF4267"/>
    <property type="match status" value="1"/>
</dbReference>
<evidence type="ECO:0008006" key="5">
    <source>
        <dbReference type="Google" id="ProtNLM"/>
    </source>
</evidence>
<organism evidence="3 4">
    <name type="scientific">Curvularia kusanoi</name>
    <name type="common">Cochliobolus kusanoi</name>
    <dbReference type="NCBI Taxonomy" id="90978"/>
    <lineage>
        <taxon>Eukaryota</taxon>
        <taxon>Fungi</taxon>
        <taxon>Dikarya</taxon>
        <taxon>Ascomycota</taxon>
        <taxon>Pezizomycotina</taxon>
        <taxon>Dothideomycetes</taxon>
        <taxon>Pleosporomycetidae</taxon>
        <taxon>Pleosporales</taxon>
        <taxon>Pleosporineae</taxon>
        <taxon>Pleosporaceae</taxon>
        <taxon>Curvularia</taxon>
    </lineage>
</organism>
<comment type="caution">
    <text evidence="3">The sequence shown here is derived from an EMBL/GenBank/DDBJ whole genome shotgun (WGS) entry which is preliminary data.</text>
</comment>
<dbReference type="OrthoDB" id="3905156at2759"/>
<dbReference type="Proteomes" id="UP000801428">
    <property type="component" value="Unassembled WGS sequence"/>
</dbReference>
<feature type="transmembrane region" description="Helical" evidence="2">
    <location>
        <begin position="149"/>
        <end position="169"/>
    </location>
</feature>
<keyword evidence="4" id="KW-1185">Reference proteome</keyword>